<protein>
    <recommendedName>
        <fullName evidence="3">RNase H type-1 domain-containing protein</fullName>
    </recommendedName>
</protein>
<accession>A0AAD9Q0R9</accession>
<reference evidence="1" key="2">
    <citation type="journal article" date="2023" name="Science">
        <title>Genomic signatures of disease resistance in endangered staghorn corals.</title>
        <authorList>
            <person name="Vollmer S.V."/>
            <person name="Selwyn J.D."/>
            <person name="Despard B.A."/>
            <person name="Roesel C.L."/>
        </authorList>
    </citation>
    <scope>NUCLEOTIDE SEQUENCE</scope>
    <source>
        <strain evidence="1">K2</strain>
    </source>
</reference>
<proteinExistence type="predicted"/>
<dbReference type="Proteomes" id="UP001249851">
    <property type="component" value="Unassembled WGS sequence"/>
</dbReference>
<organism evidence="1 2">
    <name type="scientific">Acropora cervicornis</name>
    <name type="common">Staghorn coral</name>
    <dbReference type="NCBI Taxonomy" id="6130"/>
    <lineage>
        <taxon>Eukaryota</taxon>
        <taxon>Metazoa</taxon>
        <taxon>Cnidaria</taxon>
        <taxon>Anthozoa</taxon>
        <taxon>Hexacorallia</taxon>
        <taxon>Scleractinia</taxon>
        <taxon>Astrocoeniina</taxon>
        <taxon>Acroporidae</taxon>
        <taxon>Acropora</taxon>
    </lineage>
</organism>
<dbReference type="EMBL" id="JARQWQ010000089">
    <property type="protein sequence ID" value="KAK2552231.1"/>
    <property type="molecule type" value="Genomic_DNA"/>
</dbReference>
<keyword evidence="2" id="KW-1185">Reference proteome</keyword>
<dbReference type="AlphaFoldDB" id="A0AAD9Q0R9"/>
<dbReference type="CDD" id="cd09275">
    <property type="entry name" value="RNase_HI_RT_DIRS1"/>
    <property type="match status" value="1"/>
</dbReference>
<name>A0AAD9Q0R9_ACRCE</name>
<comment type="caution">
    <text evidence="1">The sequence shown here is derived from an EMBL/GenBank/DDBJ whole genome shotgun (WGS) entry which is preliminary data.</text>
</comment>
<reference evidence="1" key="1">
    <citation type="journal article" date="2023" name="G3 (Bethesda)">
        <title>Whole genome assembly and annotation of the endangered Caribbean coral Acropora cervicornis.</title>
        <authorList>
            <person name="Selwyn J.D."/>
            <person name="Vollmer S.V."/>
        </authorList>
    </citation>
    <scope>NUCLEOTIDE SEQUENCE</scope>
    <source>
        <strain evidence="1">K2</strain>
    </source>
</reference>
<evidence type="ECO:0000313" key="1">
    <source>
        <dbReference type="EMBL" id="KAK2552231.1"/>
    </source>
</evidence>
<sequence length="350" mass="39579">MTRTCRQTQWRGDNKTSQTQLARLVNSGFIFNPPNHLHSLDMTVSPTQEKIQKTTSPCSDLPNIVNPTIFMVARVMIGIVISNFPGDELGPFHCRALEHDITSVLAAHAVTMRPPCIFPKGQLRNCSGGYHTYLVLNVTHHMFFQSDGSKKGLALVFEGQEIGGRSITSEASRHINILELEAAFFVLKSFGDKITGNHIQLHLDNTTIVAYMNNIATKIGDWSIQRDNWISAVHTAGKLNARADTQSRNFYDKHEISKAILEEIFEEISKAISLSNFPPFDVHLDYHAGPRRKKWLSRFKRFTIAMGITIEKQKRALLLHYGGPDVDEEKEYKKAVEKLTTHFFRTITTS</sequence>
<gene>
    <name evidence="1" type="ORF">P5673_026757</name>
</gene>
<evidence type="ECO:0008006" key="3">
    <source>
        <dbReference type="Google" id="ProtNLM"/>
    </source>
</evidence>
<evidence type="ECO:0000313" key="2">
    <source>
        <dbReference type="Proteomes" id="UP001249851"/>
    </source>
</evidence>